<name>A0A538SP04_UNCEI</name>
<comment type="subcellular location">
    <subcellularLocation>
        <location evidence="2">Cell membrane</location>
    </subcellularLocation>
    <subcellularLocation>
        <location evidence="1">Membrane</location>
        <topology evidence="1">Single-pass membrane protein</topology>
    </subcellularLocation>
</comment>
<evidence type="ECO:0000256" key="8">
    <source>
        <dbReference type="ARBA" id="ARBA00030803"/>
    </source>
</evidence>
<dbReference type="InterPro" id="IPR041916">
    <property type="entry name" value="Anti_sigma_zinc_sf"/>
</dbReference>
<keyword evidence="3" id="KW-1003">Cell membrane</keyword>
<dbReference type="PANTHER" id="PTHR37461:SF1">
    <property type="entry name" value="ANTI-SIGMA-K FACTOR RSKA"/>
    <property type="match status" value="1"/>
</dbReference>
<dbReference type="Gene3D" id="1.10.10.1320">
    <property type="entry name" value="Anti-sigma factor, zinc-finger domain"/>
    <property type="match status" value="1"/>
</dbReference>
<keyword evidence="5 9" id="KW-1133">Transmembrane helix</keyword>
<dbReference type="EMBL" id="VBOT01000022">
    <property type="protein sequence ID" value="TMQ53104.1"/>
    <property type="molecule type" value="Genomic_DNA"/>
</dbReference>
<evidence type="ECO:0000313" key="11">
    <source>
        <dbReference type="EMBL" id="TMQ53104.1"/>
    </source>
</evidence>
<dbReference type="Pfam" id="PF10099">
    <property type="entry name" value="RskA_C"/>
    <property type="match status" value="1"/>
</dbReference>
<accession>A0A538SP04</accession>
<protein>
    <recommendedName>
        <fullName evidence="8">Regulator of SigK</fullName>
    </recommendedName>
    <alternativeName>
        <fullName evidence="7">Sigma-K anti-sigma factor RskA</fullName>
    </alternativeName>
</protein>
<comment type="caution">
    <text evidence="11">The sequence shown here is derived from an EMBL/GenBank/DDBJ whole genome shotgun (WGS) entry which is preliminary data.</text>
</comment>
<evidence type="ECO:0000256" key="7">
    <source>
        <dbReference type="ARBA" id="ARBA00029829"/>
    </source>
</evidence>
<sequence>MSAHRDQDIDLCAGYALGCLDTADRERVEEHLASGCPMCQAALAEFSDASVLLAASAPLAQPGPALRQRVLAAVAAPGIREPEPPAEQVREPVDTRGRVIELRPRRAPFFTAGWGWAAAAALLALVTALEWTQAARLRGELESNRLRLADLERRLADESRWSEVLNAPAAKVVYLAPTGKGSSELRARATYDPVSRRAVVVFENVRAPQGSDYQLWAIVGGAPASLGVVKADAAGHAMMRLENLGEPKLLAAFAISLEPAGGSPNPNAPSGPVVMLGKLEG</sequence>
<reference evidence="11 12" key="1">
    <citation type="journal article" date="2019" name="Nat. Microbiol.">
        <title>Mediterranean grassland soil C-N compound turnover is dependent on rainfall and depth, and is mediated by genomically divergent microorganisms.</title>
        <authorList>
            <person name="Diamond S."/>
            <person name="Andeer P.F."/>
            <person name="Li Z."/>
            <person name="Crits-Christoph A."/>
            <person name="Burstein D."/>
            <person name="Anantharaman K."/>
            <person name="Lane K.R."/>
            <person name="Thomas B.C."/>
            <person name="Pan C."/>
            <person name="Northen T.R."/>
            <person name="Banfield J.F."/>
        </authorList>
    </citation>
    <scope>NUCLEOTIDE SEQUENCE [LARGE SCALE GENOMIC DNA]</scope>
    <source>
        <strain evidence="11">WS_3</strain>
    </source>
</reference>
<evidence type="ECO:0000256" key="6">
    <source>
        <dbReference type="ARBA" id="ARBA00023136"/>
    </source>
</evidence>
<dbReference type="PANTHER" id="PTHR37461">
    <property type="entry name" value="ANTI-SIGMA-K FACTOR RSKA"/>
    <property type="match status" value="1"/>
</dbReference>
<keyword evidence="4 9" id="KW-0812">Transmembrane</keyword>
<organism evidence="11 12">
    <name type="scientific">Eiseniibacteriota bacterium</name>
    <dbReference type="NCBI Taxonomy" id="2212470"/>
    <lineage>
        <taxon>Bacteria</taxon>
        <taxon>Candidatus Eiseniibacteriota</taxon>
    </lineage>
</organism>
<evidence type="ECO:0000256" key="1">
    <source>
        <dbReference type="ARBA" id="ARBA00004167"/>
    </source>
</evidence>
<dbReference type="AlphaFoldDB" id="A0A538SP04"/>
<dbReference type="GO" id="GO:0006417">
    <property type="term" value="P:regulation of translation"/>
    <property type="evidence" value="ECO:0007669"/>
    <property type="project" value="TreeGrafter"/>
</dbReference>
<proteinExistence type="predicted"/>
<dbReference type="InterPro" id="IPR051474">
    <property type="entry name" value="Anti-sigma-K/W_factor"/>
</dbReference>
<evidence type="ECO:0000256" key="2">
    <source>
        <dbReference type="ARBA" id="ARBA00004236"/>
    </source>
</evidence>
<evidence type="ECO:0000259" key="10">
    <source>
        <dbReference type="Pfam" id="PF10099"/>
    </source>
</evidence>
<evidence type="ECO:0000313" key="12">
    <source>
        <dbReference type="Proteomes" id="UP000320184"/>
    </source>
</evidence>
<evidence type="ECO:0000256" key="4">
    <source>
        <dbReference type="ARBA" id="ARBA00022692"/>
    </source>
</evidence>
<feature type="domain" description="Anti-sigma K factor RskA C-terminal" evidence="10">
    <location>
        <begin position="116"/>
        <end position="273"/>
    </location>
</feature>
<dbReference type="InterPro" id="IPR018764">
    <property type="entry name" value="RskA_C"/>
</dbReference>
<evidence type="ECO:0000256" key="3">
    <source>
        <dbReference type="ARBA" id="ARBA00022475"/>
    </source>
</evidence>
<gene>
    <name evidence="11" type="ORF">E6K73_01725</name>
</gene>
<dbReference type="GO" id="GO:0016989">
    <property type="term" value="F:sigma factor antagonist activity"/>
    <property type="evidence" value="ECO:0007669"/>
    <property type="project" value="TreeGrafter"/>
</dbReference>
<dbReference type="Proteomes" id="UP000320184">
    <property type="component" value="Unassembled WGS sequence"/>
</dbReference>
<keyword evidence="6 9" id="KW-0472">Membrane</keyword>
<evidence type="ECO:0000256" key="9">
    <source>
        <dbReference type="SAM" id="Phobius"/>
    </source>
</evidence>
<feature type="transmembrane region" description="Helical" evidence="9">
    <location>
        <begin position="107"/>
        <end position="129"/>
    </location>
</feature>
<evidence type="ECO:0000256" key="5">
    <source>
        <dbReference type="ARBA" id="ARBA00022989"/>
    </source>
</evidence>
<dbReference type="GO" id="GO:0005886">
    <property type="term" value="C:plasma membrane"/>
    <property type="evidence" value="ECO:0007669"/>
    <property type="project" value="UniProtKB-SubCell"/>
</dbReference>